<dbReference type="InterPro" id="IPR038726">
    <property type="entry name" value="PDDEXK_AddAB-type"/>
</dbReference>
<dbReference type="PANTHER" id="PTHR31340">
    <property type="entry name" value="MITOCHONDRIAL GENOME MAINTENANCE EXONUCLEASE 1"/>
    <property type="match status" value="1"/>
</dbReference>
<evidence type="ECO:0000313" key="2">
    <source>
        <dbReference type="EMBL" id="SUZ86881.1"/>
    </source>
</evidence>
<protein>
    <recommendedName>
        <fullName evidence="1">PD-(D/E)XK endonuclease-like domain-containing protein</fullName>
    </recommendedName>
</protein>
<proteinExistence type="predicted"/>
<dbReference type="Pfam" id="PF12705">
    <property type="entry name" value="PDDEXK_1"/>
    <property type="match status" value="1"/>
</dbReference>
<feature type="domain" description="PD-(D/E)XK endonuclease-like" evidence="1">
    <location>
        <begin position="120"/>
        <end position="180"/>
    </location>
</feature>
<dbReference type="InterPro" id="IPR011335">
    <property type="entry name" value="Restrct_endonuc-II-like"/>
</dbReference>
<dbReference type="AlphaFoldDB" id="A0A381R541"/>
<dbReference type="EMBL" id="UINC01001704">
    <property type="protein sequence ID" value="SUZ86881.1"/>
    <property type="molecule type" value="Genomic_DNA"/>
</dbReference>
<dbReference type="PANTHER" id="PTHR31340:SF3">
    <property type="entry name" value="MITOCHONDRIAL GENOME MAINTENANCE EXONUCLEASE 1"/>
    <property type="match status" value="1"/>
</dbReference>
<organism evidence="2">
    <name type="scientific">marine metagenome</name>
    <dbReference type="NCBI Taxonomy" id="408172"/>
    <lineage>
        <taxon>unclassified sequences</taxon>
        <taxon>metagenomes</taxon>
        <taxon>ecological metagenomes</taxon>
    </lineage>
</organism>
<dbReference type="SUPFAM" id="SSF52980">
    <property type="entry name" value="Restriction endonuclease-like"/>
    <property type="match status" value="1"/>
</dbReference>
<gene>
    <name evidence="2" type="ORF">METZ01_LOCUS39735</name>
</gene>
<name>A0A381R541_9ZZZZ</name>
<reference evidence="2" key="1">
    <citation type="submission" date="2018-05" db="EMBL/GenBank/DDBJ databases">
        <authorList>
            <person name="Lanie J.A."/>
            <person name="Ng W.-L."/>
            <person name="Kazmierczak K.M."/>
            <person name="Andrzejewski T.M."/>
            <person name="Davidsen T.M."/>
            <person name="Wayne K.J."/>
            <person name="Tettelin H."/>
            <person name="Glass J.I."/>
            <person name="Rusch D."/>
            <person name="Podicherti R."/>
            <person name="Tsui H.-C.T."/>
            <person name="Winkler M.E."/>
        </authorList>
    </citation>
    <scope>NUCLEOTIDE SEQUENCE</scope>
</reference>
<sequence>MSFTHDLIKLNELSVKTEEGKRLYQTPQGKSYPSVTTVTGILSKDDIQAWRQRIGEEKADQITRAATSRGNEVHKLAELYLKNELFSQSTLFDEPKTNNYKMFEALSSVLDNKVGIVRAIEAPLYSDVLRVGGRVDLVAEWDNELAVIDFKTSSKPKKERWIDNYFMQSSAYAFMFEELTKISINKIVIAIALENLGTQIFIKNANDYIQQFIDLRKTYDIISNE</sequence>
<dbReference type="InterPro" id="IPR011604">
    <property type="entry name" value="PDDEXK-like_dom_sf"/>
</dbReference>
<dbReference type="Gene3D" id="3.90.320.10">
    <property type="match status" value="1"/>
</dbReference>
<accession>A0A381R541</accession>
<evidence type="ECO:0000259" key="1">
    <source>
        <dbReference type="Pfam" id="PF12705"/>
    </source>
</evidence>